<keyword evidence="3" id="KW-1185">Reference proteome</keyword>
<comment type="caution">
    <text evidence="2">The sequence shown here is derived from an EMBL/GenBank/DDBJ whole genome shotgun (WGS) entry which is preliminary data.</text>
</comment>
<sequence>MRHNAPKLDSDKVLAVKGTVIMAATWRNLTSVETKEKGKGKRFLTASPKAHSSTPIDATEPGSSTIEESATTVTPLQ</sequence>
<feature type="compositionally biased region" description="Polar residues" evidence="1">
    <location>
        <begin position="50"/>
        <end position="77"/>
    </location>
</feature>
<evidence type="ECO:0000313" key="2">
    <source>
        <dbReference type="EMBL" id="KAK9033486.1"/>
    </source>
</evidence>
<dbReference type="Proteomes" id="UP001396334">
    <property type="component" value="Unassembled WGS sequence"/>
</dbReference>
<accession>A0ABR2T826</accession>
<dbReference type="EMBL" id="JBBPBN010000008">
    <property type="protein sequence ID" value="KAK9033486.1"/>
    <property type="molecule type" value="Genomic_DNA"/>
</dbReference>
<feature type="region of interest" description="Disordered" evidence="1">
    <location>
        <begin position="33"/>
        <end position="77"/>
    </location>
</feature>
<protein>
    <submittedName>
        <fullName evidence="2">Uncharacterized protein</fullName>
    </submittedName>
</protein>
<evidence type="ECO:0000313" key="3">
    <source>
        <dbReference type="Proteomes" id="UP001396334"/>
    </source>
</evidence>
<reference evidence="2 3" key="1">
    <citation type="journal article" date="2024" name="G3 (Bethesda)">
        <title>Genome assembly of Hibiscus sabdariffa L. provides insights into metabolisms of medicinal natural products.</title>
        <authorList>
            <person name="Kim T."/>
        </authorList>
    </citation>
    <scope>NUCLEOTIDE SEQUENCE [LARGE SCALE GENOMIC DNA]</scope>
    <source>
        <strain evidence="2">TK-2024</strain>
        <tissue evidence="2">Old leaves</tissue>
    </source>
</reference>
<gene>
    <name evidence="2" type="ORF">V6N11_018517</name>
</gene>
<evidence type="ECO:0000256" key="1">
    <source>
        <dbReference type="SAM" id="MobiDB-lite"/>
    </source>
</evidence>
<name>A0ABR2T826_9ROSI</name>
<proteinExistence type="predicted"/>
<organism evidence="2 3">
    <name type="scientific">Hibiscus sabdariffa</name>
    <name type="common">roselle</name>
    <dbReference type="NCBI Taxonomy" id="183260"/>
    <lineage>
        <taxon>Eukaryota</taxon>
        <taxon>Viridiplantae</taxon>
        <taxon>Streptophyta</taxon>
        <taxon>Embryophyta</taxon>
        <taxon>Tracheophyta</taxon>
        <taxon>Spermatophyta</taxon>
        <taxon>Magnoliopsida</taxon>
        <taxon>eudicotyledons</taxon>
        <taxon>Gunneridae</taxon>
        <taxon>Pentapetalae</taxon>
        <taxon>rosids</taxon>
        <taxon>malvids</taxon>
        <taxon>Malvales</taxon>
        <taxon>Malvaceae</taxon>
        <taxon>Malvoideae</taxon>
        <taxon>Hibiscus</taxon>
    </lineage>
</organism>